<dbReference type="FunFam" id="2.40.70.10:FF:000026">
    <property type="entry name" value="Endothiapepsin"/>
    <property type="match status" value="1"/>
</dbReference>
<dbReference type="AlphaFoldDB" id="A0A166HBF7"/>
<dbReference type="PROSITE" id="PS51767">
    <property type="entry name" value="PEPTIDASE_A1"/>
    <property type="match status" value="1"/>
</dbReference>
<dbReference type="EMBL" id="KV417570">
    <property type="protein sequence ID" value="KZP18683.1"/>
    <property type="molecule type" value="Genomic_DNA"/>
</dbReference>
<organism evidence="7 8">
    <name type="scientific">Athelia psychrophila</name>
    <dbReference type="NCBI Taxonomy" id="1759441"/>
    <lineage>
        <taxon>Eukaryota</taxon>
        <taxon>Fungi</taxon>
        <taxon>Dikarya</taxon>
        <taxon>Basidiomycota</taxon>
        <taxon>Agaricomycotina</taxon>
        <taxon>Agaricomycetes</taxon>
        <taxon>Agaricomycetidae</taxon>
        <taxon>Atheliales</taxon>
        <taxon>Atheliaceae</taxon>
        <taxon>Athelia</taxon>
    </lineage>
</organism>
<dbReference type="CDD" id="cd06097">
    <property type="entry name" value="Aspergillopepsin_like"/>
    <property type="match status" value="1"/>
</dbReference>
<accession>A0A166HBF7</accession>
<dbReference type="GO" id="GO:0004190">
    <property type="term" value="F:aspartic-type endopeptidase activity"/>
    <property type="evidence" value="ECO:0007669"/>
    <property type="project" value="UniProtKB-KW"/>
</dbReference>
<protein>
    <submittedName>
        <fullName evidence="7">Aspartic protease PEP1</fullName>
    </submittedName>
</protein>
<dbReference type="Gene3D" id="2.40.70.10">
    <property type="entry name" value="Acid Proteases"/>
    <property type="match status" value="2"/>
</dbReference>
<name>A0A166HBF7_9AGAM</name>
<dbReference type="OrthoDB" id="2907552at2759"/>
<dbReference type="PANTHER" id="PTHR47966">
    <property type="entry name" value="BETA-SITE APP-CLEAVING ENZYME, ISOFORM A-RELATED"/>
    <property type="match status" value="1"/>
</dbReference>
<dbReference type="Pfam" id="PF00026">
    <property type="entry name" value="Asp"/>
    <property type="match status" value="1"/>
</dbReference>
<dbReference type="FunFam" id="2.40.70.10:FF:000024">
    <property type="entry name" value="Endothiapepsin"/>
    <property type="match status" value="1"/>
</dbReference>
<dbReference type="InterPro" id="IPR021109">
    <property type="entry name" value="Peptidase_aspartic_dom_sf"/>
</dbReference>
<evidence type="ECO:0000256" key="3">
    <source>
        <dbReference type="ARBA" id="ARBA00022750"/>
    </source>
</evidence>
<dbReference type="STRING" id="436010.A0A166HBF7"/>
<reference evidence="7 8" key="1">
    <citation type="journal article" date="2016" name="Mol. Biol. Evol.">
        <title>Comparative Genomics of Early-Diverging Mushroom-Forming Fungi Provides Insights into the Origins of Lignocellulose Decay Capabilities.</title>
        <authorList>
            <person name="Nagy L.G."/>
            <person name="Riley R."/>
            <person name="Tritt A."/>
            <person name="Adam C."/>
            <person name="Daum C."/>
            <person name="Floudas D."/>
            <person name="Sun H."/>
            <person name="Yadav J.S."/>
            <person name="Pangilinan J."/>
            <person name="Larsson K.H."/>
            <person name="Matsuura K."/>
            <person name="Barry K."/>
            <person name="Labutti K."/>
            <person name="Kuo R."/>
            <person name="Ohm R.A."/>
            <person name="Bhattacharya S.S."/>
            <person name="Shirouzu T."/>
            <person name="Yoshinaga Y."/>
            <person name="Martin F.M."/>
            <person name="Grigoriev I.V."/>
            <person name="Hibbett D.S."/>
        </authorList>
    </citation>
    <scope>NUCLEOTIDE SEQUENCE [LARGE SCALE GENOMIC DNA]</scope>
    <source>
        <strain evidence="7 8">CBS 109695</strain>
    </source>
</reference>
<keyword evidence="2 7" id="KW-0645">Protease</keyword>
<dbReference type="Proteomes" id="UP000076532">
    <property type="component" value="Unassembled WGS sequence"/>
</dbReference>
<keyword evidence="4" id="KW-0378">Hydrolase</keyword>
<dbReference type="SUPFAM" id="SSF50630">
    <property type="entry name" value="Acid proteases"/>
    <property type="match status" value="1"/>
</dbReference>
<evidence type="ECO:0000256" key="1">
    <source>
        <dbReference type="ARBA" id="ARBA00007447"/>
    </source>
</evidence>
<dbReference type="InterPro" id="IPR001461">
    <property type="entry name" value="Aspartic_peptidase_A1"/>
</dbReference>
<comment type="similarity">
    <text evidence="1">Belongs to the peptidase A1 family.</text>
</comment>
<dbReference type="GO" id="GO:0006508">
    <property type="term" value="P:proteolysis"/>
    <property type="evidence" value="ECO:0007669"/>
    <property type="project" value="UniProtKB-KW"/>
</dbReference>
<evidence type="ECO:0000313" key="8">
    <source>
        <dbReference type="Proteomes" id="UP000076532"/>
    </source>
</evidence>
<dbReference type="PRINTS" id="PR00792">
    <property type="entry name" value="PEPSIN"/>
</dbReference>
<evidence type="ECO:0000259" key="6">
    <source>
        <dbReference type="PROSITE" id="PS51767"/>
    </source>
</evidence>
<feature type="active site" evidence="5">
    <location>
        <position position="86"/>
    </location>
</feature>
<dbReference type="PANTHER" id="PTHR47966:SF2">
    <property type="entry name" value="ASPERGILLOPEPSIN-1-RELATED"/>
    <property type="match status" value="1"/>
</dbReference>
<keyword evidence="8" id="KW-1185">Reference proteome</keyword>
<gene>
    <name evidence="7" type="ORF">FIBSPDRAFT_745093</name>
</gene>
<dbReference type="InterPro" id="IPR034163">
    <property type="entry name" value="Aspergillopepsin-like_cat_dom"/>
</dbReference>
<dbReference type="InterPro" id="IPR033121">
    <property type="entry name" value="PEPTIDASE_A1"/>
</dbReference>
<evidence type="ECO:0000313" key="7">
    <source>
        <dbReference type="EMBL" id="KZP18683.1"/>
    </source>
</evidence>
<sequence>MFSAAVATPVEKRVGNFSVLQTKNEKFVANGPMAYAKAYTKFGKTMPADLAAAVSGTVKASPEDAYDSEYLCPVSIGGQTLSLDFDTGSADLWVFSSKLSASESKGHTVYNSASSSTWKAKSGYTWDISYGDGSGASGTVGTDTVTIGGVTVTGQAVEIATKVSSSFVSDTANDGLVGLAFSSINTVSPTAQKTFYDNAKSSLSKGVFTADLKYHAAGTYDFGVIDSSKYTGSITYVDVDSSQGFWGFTGTGYAVGSGSFKSSSIDTIADTGTTLIYAPDAVVKAYYAQVSGSSLSSSQGGYIFPCSATLPSLTLGVGSYHAVVPGKYLNYAPATGSSCFGGIQSNTGIGQSIYGDVFLKSQFVIFDASDASSPQLGFAAKST</sequence>
<evidence type="ECO:0000256" key="4">
    <source>
        <dbReference type="ARBA" id="ARBA00022801"/>
    </source>
</evidence>
<feature type="domain" description="Peptidase A1" evidence="6">
    <location>
        <begin position="70"/>
        <end position="379"/>
    </location>
</feature>
<proteinExistence type="inferred from homology"/>
<evidence type="ECO:0000256" key="2">
    <source>
        <dbReference type="ARBA" id="ARBA00022670"/>
    </source>
</evidence>
<keyword evidence="3" id="KW-0064">Aspartyl protease</keyword>
<feature type="active site" evidence="5">
    <location>
        <position position="270"/>
    </location>
</feature>
<evidence type="ECO:0000256" key="5">
    <source>
        <dbReference type="PIRSR" id="PIRSR601461-1"/>
    </source>
</evidence>